<dbReference type="STRING" id="520762.AN619_12100"/>
<name>A0A140L6S8_9FIRM</name>
<keyword evidence="6" id="KW-1185">Reference proteome</keyword>
<keyword evidence="3" id="KW-0479">Metal-binding</keyword>
<accession>A0A140L6S8</accession>
<evidence type="ECO:0000313" key="5">
    <source>
        <dbReference type="EMBL" id="KXG76253.1"/>
    </source>
</evidence>
<gene>
    <name evidence="5" type="primary">kce_2</name>
    <name evidence="5" type="ORF">AN619_12100</name>
</gene>
<dbReference type="PATRIC" id="fig|520762.4.peg.1350"/>
<dbReference type="InterPro" id="IPR013785">
    <property type="entry name" value="Aldolase_TIM"/>
</dbReference>
<comment type="caution">
    <text evidence="5">The sequence shown here is derived from an EMBL/GenBank/DDBJ whole genome shotgun (WGS) entry which is preliminary data.</text>
</comment>
<proteinExistence type="predicted"/>
<reference evidence="5 6" key="1">
    <citation type="submission" date="2015-12" db="EMBL/GenBank/DDBJ databases">
        <title>Draft genome sequence of the thermoanaerobe Thermotalea metallivorans, an isolate from the runoff channel of the Great Artesian Basin, Australia.</title>
        <authorList>
            <person name="Patel B.K."/>
        </authorList>
    </citation>
    <scope>NUCLEOTIDE SEQUENCE [LARGE SCALE GENOMIC DNA]</scope>
    <source>
        <strain evidence="5 6">B2-1</strain>
    </source>
</reference>
<keyword evidence="4" id="KW-0862">Zinc</keyword>
<evidence type="ECO:0000256" key="3">
    <source>
        <dbReference type="ARBA" id="ARBA00022723"/>
    </source>
</evidence>
<sequence>MEKLIITIAPTGNVPTKEMNPAVPVTVEEIVADIKACHALGASIAHIHVRDREGRPTSDRNLFQQVLNRLDEEKIDIIKQVSTGARGGENTIGWRGQMLDLNAHMASLSTGSSNFPNSVNANGPDLIEALAAKMYANGIKPEIEAFDVAMISNAKRLLKRGILKGPLHFNLVMNVPGSIEGTPKNLLFMVESLPEGSTWTVSGIGKSQVTMAAMAILLGGHVRTGLEDVLEYEKGVPATNPMLVERVVRIAKELGRKIARPEEAKEILGLK</sequence>
<dbReference type="Gene3D" id="3.20.20.70">
    <property type="entry name" value="Aldolase class I"/>
    <property type="match status" value="1"/>
</dbReference>
<dbReference type="Pfam" id="PF05853">
    <property type="entry name" value="BKACE"/>
    <property type="match status" value="1"/>
</dbReference>
<dbReference type="GO" id="GO:0046872">
    <property type="term" value="F:metal ion binding"/>
    <property type="evidence" value="ECO:0007669"/>
    <property type="project" value="UniProtKB-KW"/>
</dbReference>
<dbReference type="EMBL" id="LOEE01000028">
    <property type="protein sequence ID" value="KXG76253.1"/>
    <property type="molecule type" value="Genomic_DNA"/>
</dbReference>
<dbReference type="PANTHER" id="PTHR37418:SF2">
    <property type="entry name" value="3-KETO-5-AMINOHEXANOATE CLEAVAGE ENZYME"/>
    <property type="match status" value="1"/>
</dbReference>
<keyword evidence="2 5" id="KW-0808">Transferase</keyword>
<protein>
    <submittedName>
        <fullName evidence="5">3-keto-5-aminohexanoate cleavage enzyme</fullName>
        <ecNumber evidence="5">2.-.-.-</ecNumber>
    </submittedName>
</protein>
<dbReference type="EC" id="2.-.-.-" evidence="5"/>
<dbReference type="InterPro" id="IPR008567">
    <property type="entry name" value="BKACE"/>
</dbReference>
<evidence type="ECO:0000313" key="6">
    <source>
        <dbReference type="Proteomes" id="UP000070456"/>
    </source>
</evidence>
<organism evidence="5 6">
    <name type="scientific">Thermotalea metallivorans</name>
    <dbReference type="NCBI Taxonomy" id="520762"/>
    <lineage>
        <taxon>Bacteria</taxon>
        <taxon>Bacillati</taxon>
        <taxon>Bacillota</taxon>
        <taxon>Clostridia</taxon>
        <taxon>Peptostreptococcales</taxon>
        <taxon>Thermotaleaceae</taxon>
        <taxon>Thermotalea</taxon>
    </lineage>
</organism>
<evidence type="ECO:0000256" key="2">
    <source>
        <dbReference type="ARBA" id="ARBA00022679"/>
    </source>
</evidence>
<comment type="cofactor">
    <cofactor evidence="1">
        <name>Zn(2+)</name>
        <dbReference type="ChEBI" id="CHEBI:29105"/>
    </cofactor>
</comment>
<dbReference type="OrthoDB" id="63399at2"/>
<dbReference type="PANTHER" id="PTHR37418">
    <property type="entry name" value="3-KETO-5-AMINOHEXANOATE CLEAVAGE ENZYME-RELATED"/>
    <property type="match status" value="1"/>
</dbReference>
<dbReference type="GO" id="GO:0043720">
    <property type="term" value="F:3-keto-5-aminohexanoate cleavage activity"/>
    <property type="evidence" value="ECO:0007669"/>
    <property type="project" value="InterPro"/>
</dbReference>
<dbReference type="AlphaFoldDB" id="A0A140L6S8"/>
<evidence type="ECO:0000256" key="4">
    <source>
        <dbReference type="ARBA" id="ARBA00022833"/>
    </source>
</evidence>
<dbReference type="RefSeq" id="WP_068555753.1">
    <property type="nucleotide sequence ID" value="NZ_LOEE01000028.1"/>
</dbReference>
<dbReference type="Proteomes" id="UP000070456">
    <property type="component" value="Unassembled WGS sequence"/>
</dbReference>
<evidence type="ECO:0000256" key="1">
    <source>
        <dbReference type="ARBA" id="ARBA00001947"/>
    </source>
</evidence>